<protein>
    <submittedName>
        <fullName evidence="11">Oligopeptide ABC transporter, ATP-binding protein</fullName>
    </submittedName>
</protein>
<dbReference type="Pfam" id="PF08352">
    <property type="entry name" value="oligo_HPY"/>
    <property type="match status" value="1"/>
</dbReference>
<dbReference type="HOGENOM" id="CLU_000604_1_23_0"/>
<comment type="similarity">
    <text evidence="2">Belongs to the ABC transporter superfamily.</text>
</comment>
<keyword evidence="3" id="KW-0813">Transport</keyword>
<feature type="domain" description="ABC transporter" evidence="10">
    <location>
        <begin position="25"/>
        <end position="281"/>
    </location>
</feature>
<keyword evidence="12" id="KW-1185">Reference proteome</keyword>
<dbReference type="GO" id="GO:0005524">
    <property type="term" value="F:ATP binding"/>
    <property type="evidence" value="ECO:0007669"/>
    <property type="project" value="UniProtKB-KW"/>
</dbReference>
<keyword evidence="8" id="KW-1278">Translocase</keyword>
<dbReference type="InterPro" id="IPR027417">
    <property type="entry name" value="P-loop_NTPase"/>
</dbReference>
<dbReference type="SMART" id="SM00382">
    <property type="entry name" value="AAA"/>
    <property type="match status" value="1"/>
</dbReference>
<dbReference type="InterPro" id="IPR003439">
    <property type="entry name" value="ABC_transporter-like_ATP-bd"/>
</dbReference>
<reference evidence="11" key="1">
    <citation type="journal article" date="2015" name="PeerJ">
        <title>First genomic representation of candidate bacterial phylum KSB3 points to enhanced environmental sensing as a trigger of wastewater bulking.</title>
        <authorList>
            <person name="Sekiguchi Y."/>
            <person name="Ohashi A."/>
            <person name="Parks D.H."/>
            <person name="Yamauchi T."/>
            <person name="Tyson G.W."/>
            <person name="Hugenholtz P."/>
        </authorList>
    </citation>
    <scope>NUCLEOTIDE SEQUENCE [LARGE SCALE GENOMIC DNA]</scope>
</reference>
<dbReference type="InterPro" id="IPR017871">
    <property type="entry name" value="ABC_transporter-like_CS"/>
</dbReference>
<dbReference type="InterPro" id="IPR050388">
    <property type="entry name" value="ABC_Ni/Peptide_Import"/>
</dbReference>
<evidence type="ECO:0000256" key="9">
    <source>
        <dbReference type="ARBA" id="ARBA00023136"/>
    </source>
</evidence>
<name>A0A081CAG9_VECG1</name>
<dbReference type="PROSITE" id="PS00211">
    <property type="entry name" value="ABC_TRANSPORTER_1"/>
    <property type="match status" value="1"/>
</dbReference>
<keyword evidence="6" id="KW-0547">Nucleotide-binding</keyword>
<organism evidence="11">
    <name type="scientific">Vecturithrix granuli</name>
    <dbReference type="NCBI Taxonomy" id="1499967"/>
    <lineage>
        <taxon>Bacteria</taxon>
        <taxon>Candidatus Moduliflexota</taxon>
        <taxon>Candidatus Vecturitrichia</taxon>
        <taxon>Candidatus Vecturitrichales</taxon>
        <taxon>Candidatus Vecturitrichaceae</taxon>
        <taxon>Candidatus Vecturithrix</taxon>
    </lineage>
</organism>
<dbReference type="PANTHER" id="PTHR43297:SF14">
    <property type="entry name" value="ATPASE AAA-TYPE CORE DOMAIN-CONTAINING PROTEIN"/>
    <property type="match status" value="1"/>
</dbReference>
<dbReference type="AlphaFoldDB" id="A0A081CAG9"/>
<dbReference type="InterPro" id="IPR003593">
    <property type="entry name" value="AAA+_ATPase"/>
</dbReference>
<accession>A0A081CAG9</accession>
<evidence type="ECO:0000256" key="1">
    <source>
        <dbReference type="ARBA" id="ARBA00004202"/>
    </source>
</evidence>
<dbReference type="InterPro" id="IPR013563">
    <property type="entry name" value="Oligopep_ABC_C"/>
</dbReference>
<evidence type="ECO:0000256" key="3">
    <source>
        <dbReference type="ARBA" id="ARBA00022448"/>
    </source>
</evidence>
<evidence type="ECO:0000259" key="10">
    <source>
        <dbReference type="PROSITE" id="PS50893"/>
    </source>
</evidence>
<sequence length="351" mass="38629">MSCTAKPASGQTGTMDAGEDNIIQVKGLEISFKTDEGLIRAVDGVDFSVGRGRTLGLVGESGSGKSVSTWAIMKLLPKSAVIHENSSILLKRKDGNVIDITKLNSSGQMIEDIRGGDVSIVFQEPMSSFSPVYTIGNQISEAIMLHRRLSKQEAREIAVNMLDRVGIPNPARRFNEYPFELSGGMRQRAMIAIALCTHPSLLIADEPTTALDVTIQAQVLELMKELQSDLNMSTIFITHNLGVIAQMADEIAVMYLGGIVERGLCRDIFFDPKHPYTVNLLRAIPRLGRARNQRLVPISGMIPSPLERPPGCRFHTRCEQMIPGRCNVYIPETVKITENHTVDCFLYSDSV</sequence>
<dbReference type="Gene3D" id="3.40.50.300">
    <property type="entry name" value="P-loop containing nucleotide triphosphate hydrolases"/>
    <property type="match status" value="1"/>
</dbReference>
<evidence type="ECO:0000256" key="2">
    <source>
        <dbReference type="ARBA" id="ARBA00005417"/>
    </source>
</evidence>
<dbReference type="GO" id="GO:0016887">
    <property type="term" value="F:ATP hydrolysis activity"/>
    <property type="evidence" value="ECO:0007669"/>
    <property type="project" value="InterPro"/>
</dbReference>
<evidence type="ECO:0000256" key="4">
    <source>
        <dbReference type="ARBA" id="ARBA00022475"/>
    </source>
</evidence>
<evidence type="ECO:0000313" key="12">
    <source>
        <dbReference type="Proteomes" id="UP000030661"/>
    </source>
</evidence>
<dbReference type="GO" id="GO:0005886">
    <property type="term" value="C:plasma membrane"/>
    <property type="evidence" value="ECO:0007669"/>
    <property type="project" value="UniProtKB-SubCell"/>
</dbReference>
<dbReference type="CDD" id="cd03257">
    <property type="entry name" value="ABC_NikE_OppD_transporters"/>
    <property type="match status" value="1"/>
</dbReference>
<dbReference type="eggNOG" id="COG0444">
    <property type="taxonomic scope" value="Bacteria"/>
</dbReference>
<evidence type="ECO:0000256" key="5">
    <source>
        <dbReference type="ARBA" id="ARBA00022519"/>
    </source>
</evidence>
<dbReference type="STRING" id="1499967.U27_01475"/>
<gene>
    <name evidence="11" type="ORF">U27_01475</name>
</gene>
<evidence type="ECO:0000313" key="11">
    <source>
        <dbReference type="EMBL" id="GAK61574.1"/>
    </source>
</evidence>
<keyword evidence="7 11" id="KW-0067">ATP-binding</keyword>
<dbReference type="PANTHER" id="PTHR43297">
    <property type="entry name" value="OLIGOPEPTIDE TRANSPORT ATP-BINDING PROTEIN APPD"/>
    <property type="match status" value="1"/>
</dbReference>
<dbReference type="GO" id="GO:0015833">
    <property type="term" value="P:peptide transport"/>
    <property type="evidence" value="ECO:0007669"/>
    <property type="project" value="InterPro"/>
</dbReference>
<dbReference type="PROSITE" id="PS50893">
    <property type="entry name" value="ABC_TRANSPORTER_2"/>
    <property type="match status" value="1"/>
</dbReference>
<dbReference type="EMBL" id="DF820480">
    <property type="protein sequence ID" value="GAK61574.1"/>
    <property type="molecule type" value="Genomic_DNA"/>
</dbReference>
<dbReference type="Proteomes" id="UP000030661">
    <property type="component" value="Unassembled WGS sequence"/>
</dbReference>
<proteinExistence type="inferred from homology"/>
<keyword evidence="4" id="KW-1003">Cell membrane</keyword>
<dbReference type="SUPFAM" id="SSF52540">
    <property type="entry name" value="P-loop containing nucleoside triphosphate hydrolases"/>
    <property type="match status" value="1"/>
</dbReference>
<evidence type="ECO:0000256" key="7">
    <source>
        <dbReference type="ARBA" id="ARBA00022840"/>
    </source>
</evidence>
<keyword evidence="9" id="KW-0472">Membrane</keyword>
<dbReference type="FunFam" id="3.40.50.300:FF:000016">
    <property type="entry name" value="Oligopeptide ABC transporter ATP-binding component"/>
    <property type="match status" value="1"/>
</dbReference>
<keyword evidence="5" id="KW-0997">Cell inner membrane</keyword>
<evidence type="ECO:0000256" key="6">
    <source>
        <dbReference type="ARBA" id="ARBA00022741"/>
    </source>
</evidence>
<comment type="subcellular location">
    <subcellularLocation>
        <location evidence="1">Cell membrane</location>
        <topology evidence="1">Peripheral membrane protein</topology>
    </subcellularLocation>
</comment>
<dbReference type="Pfam" id="PF00005">
    <property type="entry name" value="ABC_tran"/>
    <property type="match status" value="1"/>
</dbReference>
<dbReference type="NCBIfam" id="TIGR01727">
    <property type="entry name" value="oligo_HPY"/>
    <property type="match status" value="1"/>
</dbReference>
<evidence type="ECO:0000256" key="8">
    <source>
        <dbReference type="ARBA" id="ARBA00022967"/>
    </source>
</evidence>